<dbReference type="KEGG" id="htl:HPTL_1109"/>
<feature type="domain" description="Peptidase M20 dimerisation" evidence="3">
    <location>
        <begin position="194"/>
        <end position="286"/>
    </location>
</feature>
<keyword evidence="2" id="KW-0479">Metal-binding</keyword>
<dbReference type="InterPro" id="IPR011650">
    <property type="entry name" value="Peptidase_M20_dimer"/>
</dbReference>
<dbReference type="InterPro" id="IPR002933">
    <property type="entry name" value="Peptidase_M20"/>
</dbReference>
<dbReference type="InterPro" id="IPR036264">
    <property type="entry name" value="Bact_exopeptidase_dim_dom"/>
</dbReference>
<dbReference type="SUPFAM" id="SSF53187">
    <property type="entry name" value="Zn-dependent exopeptidases"/>
    <property type="match status" value="1"/>
</dbReference>
<dbReference type="PIRSF" id="PIRSF005962">
    <property type="entry name" value="Pept_M20D_amidohydro"/>
    <property type="match status" value="1"/>
</dbReference>
<protein>
    <submittedName>
        <fullName evidence="4">Amidohydrolase</fullName>
    </submittedName>
</protein>
<feature type="binding site" evidence="2">
    <location>
        <position position="174"/>
    </location>
    <ligand>
        <name>Mn(2+)</name>
        <dbReference type="ChEBI" id="CHEBI:29035"/>
        <label>2</label>
    </ligand>
</feature>
<evidence type="ECO:0000256" key="1">
    <source>
        <dbReference type="ARBA" id="ARBA00022801"/>
    </source>
</evidence>
<dbReference type="PANTHER" id="PTHR11014">
    <property type="entry name" value="PEPTIDASE M20 FAMILY MEMBER"/>
    <property type="match status" value="1"/>
</dbReference>
<accession>A0A2Z6DY29</accession>
<dbReference type="AlphaFoldDB" id="A0A2Z6DY29"/>
<reference evidence="4 5" key="1">
    <citation type="submission" date="2018-04" db="EMBL/GenBank/DDBJ databases">
        <title>Complete genome sequence of Hydrogenophilus thermoluteolus TH-1.</title>
        <authorList>
            <person name="Arai H."/>
        </authorList>
    </citation>
    <scope>NUCLEOTIDE SEQUENCE [LARGE SCALE GENOMIC DNA]</scope>
    <source>
        <strain evidence="4 5">TH-1</strain>
    </source>
</reference>
<feature type="binding site" evidence="2">
    <location>
        <position position="115"/>
    </location>
    <ligand>
        <name>Mn(2+)</name>
        <dbReference type="ChEBI" id="CHEBI:29035"/>
        <label>2</label>
    </ligand>
</feature>
<dbReference type="RefSeq" id="WP_119335113.1">
    <property type="nucleotide sequence ID" value="NZ_AP018558.1"/>
</dbReference>
<dbReference type="GO" id="GO:0050118">
    <property type="term" value="F:N-acetyldiaminopimelate deacetylase activity"/>
    <property type="evidence" value="ECO:0007669"/>
    <property type="project" value="UniProtKB-ARBA"/>
</dbReference>
<evidence type="ECO:0000259" key="3">
    <source>
        <dbReference type="Pfam" id="PF07687"/>
    </source>
</evidence>
<keyword evidence="5" id="KW-1185">Reference proteome</keyword>
<dbReference type="InterPro" id="IPR017439">
    <property type="entry name" value="Amidohydrolase"/>
</dbReference>
<dbReference type="EMBL" id="AP018558">
    <property type="protein sequence ID" value="BBD77373.1"/>
    <property type="molecule type" value="Genomic_DNA"/>
</dbReference>
<name>A0A2Z6DY29_HYDTE</name>
<dbReference type="OrthoDB" id="9777385at2"/>
<feature type="binding site" evidence="2">
    <location>
        <position position="372"/>
    </location>
    <ligand>
        <name>Mn(2+)</name>
        <dbReference type="ChEBI" id="CHEBI:29035"/>
        <label>2</label>
    </ligand>
</feature>
<evidence type="ECO:0000256" key="2">
    <source>
        <dbReference type="PIRSR" id="PIRSR005962-1"/>
    </source>
</evidence>
<dbReference type="Proteomes" id="UP000262004">
    <property type="component" value="Chromosome"/>
</dbReference>
<keyword evidence="2" id="KW-0464">Manganese</keyword>
<evidence type="ECO:0000313" key="5">
    <source>
        <dbReference type="Proteomes" id="UP000262004"/>
    </source>
</evidence>
<organism evidence="4 5">
    <name type="scientific">Hydrogenophilus thermoluteolus</name>
    <name type="common">Pseudomonas hydrogenothermophila</name>
    <dbReference type="NCBI Taxonomy" id="297"/>
    <lineage>
        <taxon>Bacteria</taxon>
        <taxon>Pseudomonadati</taxon>
        <taxon>Pseudomonadota</taxon>
        <taxon>Hydrogenophilia</taxon>
        <taxon>Hydrogenophilales</taxon>
        <taxon>Hydrogenophilaceae</taxon>
        <taxon>Hydrogenophilus</taxon>
    </lineage>
</organism>
<dbReference type="FunFam" id="3.30.70.360:FF:000001">
    <property type="entry name" value="N-acetyldiaminopimelate deacetylase"/>
    <property type="match status" value="1"/>
</dbReference>
<dbReference type="GO" id="GO:0046872">
    <property type="term" value="F:metal ion binding"/>
    <property type="evidence" value="ECO:0007669"/>
    <property type="project" value="UniProtKB-KW"/>
</dbReference>
<dbReference type="SUPFAM" id="SSF55031">
    <property type="entry name" value="Bacterial exopeptidase dimerisation domain"/>
    <property type="match status" value="1"/>
</dbReference>
<feature type="binding site" evidence="2">
    <location>
        <position position="113"/>
    </location>
    <ligand>
        <name>Mn(2+)</name>
        <dbReference type="ChEBI" id="CHEBI:29035"/>
        <label>2</label>
    </ligand>
</feature>
<keyword evidence="1 4" id="KW-0378">Hydrolase</keyword>
<dbReference type="GO" id="GO:0019877">
    <property type="term" value="P:diaminopimelate biosynthetic process"/>
    <property type="evidence" value="ECO:0007669"/>
    <property type="project" value="UniProtKB-ARBA"/>
</dbReference>
<dbReference type="Gene3D" id="3.40.630.10">
    <property type="entry name" value="Zn peptidases"/>
    <property type="match status" value="1"/>
</dbReference>
<comment type="cofactor">
    <cofactor evidence="2">
        <name>Mn(2+)</name>
        <dbReference type="ChEBI" id="CHEBI:29035"/>
    </cofactor>
    <text evidence="2">The Mn(2+) ion enhances activity.</text>
</comment>
<feature type="binding site" evidence="2">
    <location>
        <position position="148"/>
    </location>
    <ligand>
        <name>Mn(2+)</name>
        <dbReference type="ChEBI" id="CHEBI:29035"/>
        <label>2</label>
    </ligand>
</feature>
<gene>
    <name evidence="4" type="ORF">HPTL_1109</name>
</gene>
<sequence>MEPLTLESPVWQRWHDRWHHRFAEWQTWRRHLHRHPELAFQEEATATFVAERLRAIGLTPQTGWAKTGVVASITGTMGAGPTIALRADMDALPLEEANTFDHRSCHPGRMHACGHDGHTAMLLAAAEAIAAEPDFAGTVVFLFQPAEEGGGGARVMVEEGVLDAFAIDEIYALHNWPGLPVGTFAVHTGPVMAGTKSFDLTFRASGTHAAMPHLGADLIVAASQFVTYVQSAISRRIPPTEAAVFSVTQFHGGTAYNVLPDRVTLAGTVRAFSDATMLHIIETATHLATAIAASVGAETEWRWHDGYPPTVNDATAAENAARTAATVVGAERVLRDQPPSMGAEDFAYFLQKRPGAYLWIGNGPGEGGCVLHNSRYDFNDAILPLGAAFWWRLVRDRLASEG</sequence>
<dbReference type="PANTHER" id="PTHR11014:SF63">
    <property type="entry name" value="METALLOPEPTIDASE, PUTATIVE (AFU_ORTHOLOGUE AFUA_6G09600)-RELATED"/>
    <property type="match status" value="1"/>
</dbReference>
<dbReference type="Gene3D" id="3.30.70.360">
    <property type="match status" value="1"/>
</dbReference>
<dbReference type="Pfam" id="PF01546">
    <property type="entry name" value="Peptidase_M20"/>
    <property type="match status" value="1"/>
</dbReference>
<proteinExistence type="predicted"/>
<evidence type="ECO:0000313" key="4">
    <source>
        <dbReference type="EMBL" id="BBD77373.1"/>
    </source>
</evidence>
<dbReference type="NCBIfam" id="TIGR01891">
    <property type="entry name" value="amidohydrolases"/>
    <property type="match status" value="1"/>
</dbReference>
<dbReference type="Pfam" id="PF07687">
    <property type="entry name" value="M20_dimer"/>
    <property type="match status" value="1"/>
</dbReference>